<keyword evidence="3" id="KW-1185">Reference proteome</keyword>
<feature type="transmembrane region" description="Helical" evidence="1">
    <location>
        <begin position="7"/>
        <end position="28"/>
    </location>
</feature>
<feature type="transmembrane region" description="Helical" evidence="1">
    <location>
        <begin position="59"/>
        <end position="76"/>
    </location>
</feature>
<organism evidence="2 3">
    <name type="scientific">Flavobacterium ponti</name>
    <dbReference type="NCBI Taxonomy" id="665133"/>
    <lineage>
        <taxon>Bacteria</taxon>
        <taxon>Pseudomonadati</taxon>
        <taxon>Bacteroidota</taxon>
        <taxon>Flavobacteriia</taxon>
        <taxon>Flavobacteriales</taxon>
        <taxon>Flavobacteriaceae</taxon>
        <taxon>Flavobacterium</taxon>
    </lineage>
</organism>
<dbReference type="Proteomes" id="UP001595885">
    <property type="component" value="Unassembled WGS sequence"/>
</dbReference>
<evidence type="ECO:0000313" key="2">
    <source>
        <dbReference type="EMBL" id="MFC4740063.1"/>
    </source>
</evidence>
<name>A0ABV9P3A2_9FLAO</name>
<evidence type="ECO:0000313" key="3">
    <source>
        <dbReference type="Proteomes" id="UP001595885"/>
    </source>
</evidence>
<accession>A0ABV9P3A2</accession>
<keyword evidence="1" id="KW-0812">Transmembrane</keyword>
<sequence>MGTLIQKLFMAFGGFSLWLFAFSLNMLYSKNYKTELGYYLFDDLTESQNINYFSNRSRFVVGILTFIFVLFIIDIID</sequence>
<keyword evidence="1" id="KW-0472">Membrane</keyword>
<evidence type="ECO:0000256" key="1">
    <source>
        <dbReference type="SAM" id="Phobius"/>
    </source>
</evidence>
<dbReference type="RefSeq" id="WP_379740684.1">
    <property type="nucleotide sequence ID" value="NZ_JBHSGW010000025.1"/>
</dbReference>
<reference evidence="3" key="1">
    <citation type="journal article" date="2019" name="Int. J. Syst. Evol. Microbiol.">
        <title>The Global Catalogue of Microorganisms (GCM) 10K type strain sequencing project: providing services to taxonomists for standard genome sequencing and annotation.</title>
        <authorList>
            <consortium name="The Broad Institute Genomics Platform"/>
            <consortium name="The Broad Institute Genome Sequencing Center for Infectious Disease"/>
            <person name="Wu L."/>
            <person name="Ma J."/>
        </authorList>
    </citation>
    <scope>NUCLEOTIDE SEQUENCE [LARGE SCALE GENOMIC DNA]</scope>
    <source>
        <strain evidence="3">CCUG 50349</strain>
    </source>
</reference>
<keyword evidence="1" id="KW-1133">Transmembrane helix</keyword>
<proteinExistence type="predicted"/>
<protein>
    <submittedName>
        <fullName evidence="2">Uncharacterized protein</fullName>
    </submittedName>
</protein>
<dbReference type="EMBL" id="JBHSGW010000025">
    <property type="protein sequence ID" value="MFC4740063.1"/>
    <property type="molecule type" value="Genomic_DNA"/>
</dbReference>
<gene>
    <name evidence="2" type="ORF">ACFO3U_08655</name>
</gene>
<comment type="caution">
    <text evidence="2">The sequence shown here is derived from an EMBL/GenBank/DDBJ whole genome shotgun (WGS) entry which is preliminary data.</text>
</comment>